<reference evidence="1 2" key="1">
    <citation type="submission" date="2016-08" db="EMBL/GenBank/DDBJ databases">
        <title>Novel Firmicute Genomes.</title>
        <authorList>
            <person name="Poppleton D.I."/>
            <person name="Gribaldo S."/>
        </authorList>
    </citation>
    <scope>NUCLEOTIDE SEQUENCE [LARGE SCALE GENOMIC DNA]</scope>
    <source>
        <strain evidence="1 2">RAOx-1</strain>
    </source>
</reference>
<dbReference type="SUPFAM" id="SSF52141">
    <property type="entry name" value="Uracil-DNA glycosylase-like"/>
    <property type="match status" value="1"/>
</dbReference>
<comment type="caution">
    <text evidence="1">The sequence shown here is derived from an EMBL/GenBank/DDBJ whole genome shotgun (WGS) entry which is preliminary data.</text>
</comment>
<organism evidence="1 2">
    <name type="scientific">Ammoniphilus oxalaticus</name>
    <dbReference type="NCBI Taxonomy" id="66863"/>
    <lineage>
        <taxon>Bacteria</taxon>
        <taxon>Bacillati</taxon>
        <taxon>Bacillota</taxon>
        <taxon>Bacilli</taxon>
        <taxon>Bacillales</taxon>
        <taxon>Paenibacillaceae</taxon>
        <taxon>Aneurinibacillus group</taxon>
        <taxon>Ammoniphilus</taxon>
    </lineage>
</organism>
<proteinExistence type="predicted"/>
<evidence type="ECO:0008006" key="3">
    <source>
        <dbReference type="Google" id="ProtNLM"/>
    </source>
</evidence>
<protein>
    <recommendedName>
        <fullName evidence="3">Uracil-DNA glycosylase-like domain-containing protein</fullName>
    </recommendedName>
</protein>
<evidence type="ECO:0000313" key="1">
    <source>
        <dbReference type="EMBL" id="RKD23244.1"/>
    </source>
</evidence>
<dbReference type="AlphaFoldDB" id="A0A419SHH2"/>
<keyword evidence="2" id="KW-1185">Reference proteome</keyword>
<name>A0A419SHH2_9BACL</name>
<dbReference type="EMBL" id="MCHY01000009">
    <property type="protein sequence ID" value="RKD23244.1"/>
    <property type="molecule type" value="Genomic_DNA"/>
</dbReference>
<evidence type="ECO:0000313" key="2">
    <source>
        <dbReference type="Proteomes" id="UP000284219"/>
    </source>
</evidence>
<dbReference type="Proteomes" id="UP000284219">
    <property type="component" value="Unassembled WGS sequence"/>
</dbReference>
<gene>
    <name evidence="1" type="ORF">BEP19_13015</name>
</gene>
<accession>A0A419SHH2</accession>
<sequence length="255" mass="28795">MTMQSTQLQHYLPMIRSLPNEIEKSDLINARFLMERSGPLEMYYAPHNEYVNRGARLVIVGITPGWTQMKAAFEQAKRSIEKGASTTEIEILKNSKRAARFSGTMRNNLIEMLDQCGVQTPFQLGTSAQLFNDELPLLHTTSLIKYPVFIDGKNYNGHAPKIEQSSLLIEYAFHHFPQEIAQLSKQDPLLIVPLGKTVSATLQTLIAQGKIGSHHFCLYGFPHPSGANGHRKKQFSEAKQRLQQIVQNYSSKALR</sequence>
<dbReference type="InterPro" id="IPR036895">
    <property type="entry name" value="Uracil-DNA_glycosylase-like_sf"/>
</dbReference>